<evidence type="ECO:0000256" key="5">
    <source>
        <dbReference type="ARBA" id="ARBA00022777"/>
    </source>
</evidence>
<dbReference type="PANTHER" id="PTHR43304">
    <property type="entry name" value="PHYTOCHROME-LIKE PROTEIN CPH1"/>
    <property type="match status" value="1"/>
</dbReference>
<dbReference type="PANTHER" id="PTHR43304:SF1">
    <property type="entry name" value="PAC DOMAIN-CONTAINING PROTEIN"/>
    <property type="match status" value="1"/>
</dbReference>
<dbReference type="CDD" id="cd00082">
    <property type="entry name" value="HisKA"/>
    <property type="match status" value="1"/>
</dbReference>
<evidence type="ECO:0000313" key="9">
    <source>
        <dbReference type="EMBL" id="MFC6034099.1"/>
    </source>
</evidence>
<keyword evidence="4" id="KW-0808">Transferase</keyword>
<proteinExistence type="predicted"/>
<evidence type="ECO:0000256" key="4">
    <source>
        <dbReference type="ARBA" id="ARBA00022679"/>
    </source>
</evidence>
<dbReference type="Proteomes" id="UP001596116">
    <property type="component" value="Unassembled WGS sequence"/>
</dbReference>
<evidence type="ECO:0000313" key="10">
    <source>
        <dbReference type="Proteomes" id="UP001596116"/>
    </source>
</evidence>
<dbReference type="RefSeq" id="WP_379880590.1">
    <property type="nucleotide sequence ID" value="NZ_JBHPON010000001.1"/>
</dbReference>
<dbReference type="EMBL" id="JBHPON010000001">
    <property type="protein sequence ID" value="MFC6034099.1"/>
    <property type="molecule type" value="Genomic_DNA"/>
</dbReference>
<protein>
    <recommendedName>
        <fullName evidence="2">histidine kinase</fullName>
        <ecNumber evidence="2">2.7.13.3</ecNumber>
    </recommendedName>
</protein>
<evidence type="ECO:0000256" key="3">
    <source>
        <dbReference type="ARBA" id="ARBA00022553"/>
    </source>
</evidence>
<evidence type="ECO:0000256" key="1">
    <source>
        <dbReference type="ARBA" id="ARBA00000085"/>
    </source>
</evidence>
<accession>A0ABW1KRY4</accession>
<organism evidence="9 10">
    <name type="scientific">Hyphococcus aureus</name>
    <dbReference type="NCBI Taxonomy" id="2666033"/>
    <lineage>
        <taxon>Bacteria</taxon>
        <taxon>Pseudomonadati</taxon>
        <taxon>Pseudomonadota</taxon>
        <taxon>Alphaproteobacteria</taxon>
        <taxon>Parvularculales</taxon>
        <taxon>Parvularculaceae</taxon>
        <taxon>Hyphococcus</taxon>
    </lineage>
</organism>
<feature type="coiled-coil region" evidence="6">
    <location>
        <begin position="86"/>
        <end position="113"/>
    </location>
</feature>
<comment type="catalytic activity">
    <reaction evidence="1">
        <text>ATP + protein L-histidine = ADP + protein N-phospho-L-histidine.</text>
        <dbReference type="EC" id="2.7.13.3"/>
    </reaction>
</comment>
<dbReference type="InterPro" id="IPR052162">
    <property type="entry name" value="Sensor_kinase/Photoreceptor"/>
</dbReference>
<keyword evidence="7" id="KW-1133">Transmembrane helix</keyword>
<evidence type="ECO:0000256" key="6">
    <source>
        <dbReference type="SAM" id="Coils"/>
    </source>
</evidence>
<keyword evidence="6" id="KW-0175">Coiled coil</keyword>
<dbReference type="InterPro" id="IPR003661">
    <property type="entry name" value="HisK_dim/P_dom"/>
</dbReference>
<keyword evidence="7" id="KW-0812">Transmembrane</keyword>
<comment type="caution">
    <text evidence="9">The sequence shown here is derived from an EMBL/GenBank/DDBJ whole genome shotgun (WGS) entry which is preliminary data.</text>
</comment>
<feature type="transmembrane region" description="Helical" evidence="7">
    <location>
        <begin position="16"/>
        <end position="36"/>
    </location>
</feature>
<evidence type="ECO:0000256" key="2">
    <source>
        <dbReference type="ARBA" id="ARBA00012438"/>
    </source>
</evidence>
<evidence type="ECO:0000259" key="8">
    <source>
        <dbReference type="SMART" id="SM00388"/>
    </source>
</evidence>
<keyword evidence="7" id="KW-0472">Membrane</keyword>
<name>A0ABW1KRY4_9PROT</name>
<evidence type="ECO:0000256" key="7">
    <source>
        <dbReference type="SAM" id="Phobius"/>
    </source>
</evidence>
<dbReference type="SMART" id="SM00388">
    <property type="entry name" value="HisKA"/>
    <property type="match status" value="1"/>
</dbReference>
<dbReference type="Pfam" id="PF00512">
    <property type="entry name" value="HisKA"/>
    <property type="match status" value="1"/>
</dbReference>
<gene>
    <name evidence="9" type="ORF">ACFMB1_01010</name>
</gene>
<keyword evidence="5 9" id="KW-0418">Kinase</keyword>
<keyword evidence="3" id="KW-0597">Phosphoprotein</keyword>
<dbReference type="EC" id="2.7.13.3" evidence="2"/>
<dbReference type="GO" id="GO:0016301">
    <property type="term" value="F:kinase activity"/>
    <property type="evidence" value="ECO:0007669"/>
    <property type="project" value="UniProtKB-KW"/>
</dbReference>
<feature type="domain" description="Signal transduction histidine kinase dimerisation/phosphoacceptor" evidence="8">
    <location>
        <begin position="235"/>
        <end position="301"/>
    </location>
</feature>
<reference evidence="9 10" key="1">
    <citation type="submission" date="2024-09" db="EMBL/GenBank/DDBJ databases">
        <authorList>
            <person name="Zhang Z.-H."/>
        </authorList>
    </citation>
    <scope>NUCLEOTIDE SEQUENCE [LARGE SCALE GENOMIC DNA]</scope>
    <source>
        <strain evidence="9 10">HHTR114</strain>
    </source>
</reference>
<dbReference type="Gene3D" id="1.10.287.130">
    <property type="match status" value="1"/>
</dbReference>
<dbReference type="SUPFAM" id="SSF47384">
    <property type="entry name" value="Homodimeric domain of signal transducing histidine kinase"/>
    <property type="match status" value="1"/>
</dbReference>
<feature type="transmembrane region" description="Helical" evidence="7">
    <location>
        <begin position="189"/>
        <end position="209"/>
    </location>
</feature>
<dbReference type="InterPro" id="IPR036097">
    <property type="entry name" value="HisK_dim/P_sf"/>
</dbReference>
<keyword evidence="10" id="KW-1185">Reference proteome</keyword>
<sequence length="339" mass="38229">MREKLHRIRLPRNMSFIWKAVVLFIAGIVAIELLYLRHEQQRSAELRDLLTETYSISLELENEIGYGGLIHNFKNYLLRPAEERYYIAARSNAENATTLIDNLEENAQSLGLSLTLTDTRKMIAAYRDRLETISSMAEDGDTARDMDNAVRYTDDFALAEINKTMNTVSGVVIDRLTNLAKTSYLQLQVIFALIAFGVIYFSVTLNGLIGQATTISYKNKALHKSNADLSRSNLALQQFAGLASHDLKSPVRRIALLADMARQHMKEPQTVEGYILQIKGVAERMNVLVSSLLDFTKTGFRAPRLQHVDVNAILCETISDMSEQIEAKMPTLSSRKRPL</sequence>